<keyword evidence="8" id="KW-1185">Reference proteome</keyword>
<feature type="transmembrane region" description="Helical" evidence="6">
    <location>
        <begin position="204"/>
        <end position="228"/>
    </location>
</feature>
<evidence type="ECO:0000313" key="8">
    <source>
        <dbReference type="Proteomes" id="UP000266258"/>
    </source>
</evidence>
<feature type="transmembrane region" description="Helical" evidence="6">
    <location>
        <begin position="39"/>
        <end position="64"/>
    </location>
</feature>
<feature type="transmembrane region" description="Helical" evidence="6">
    <location>
        <begin position="166"/>
        <end position="192"/>
    </location>
</feature>
<evidence type="ECO:0000256" key="6">
    <source>
        <dbReference type="SAM" id="Phobius"/>
    </source>
</evidence>
<dbReference type="GO" id="GO:0015171">
    <property type="term" value="F:amino acid transmembrane transporter activity"/>
    <property type="evidence" value="ECO:0007669"/>
    <property type="project" value="TreeGrafter"/>
</dbReference>
<comment type="subcellular location">
    <subcellularLocation>
        <location evidence="1">Cell membrane</location>
        <topology evidence="1">Multi-pass membrane protein</topology>
    </subcellularLocation>
</comment>
<keyword evidence="4 6" id="KW-1133">Transmembrane helix</keyword>
<dbReference type="PANTHER" id="PTHR30086">
    <property type="entry name" value="ARGININE EXPORTER PROTEIN ARGO"/>
    <property type="match status" value="1"/>
</dbReference>
<name>A0A3A1XZJ0_9GAMM</name>
<sequence>MSFDILLAWTIFSGISLVLPGPDFVYITSVSLYKRSFGIFAGLGVQVGITFHFLLTYIGAVTFFSRYPLVFTSVQMFGGLFLLYLAYSILTSAWRELSYLRQLKNQGEQADAIFAQLSKKEQISNLDCFKKGFLVNILNIKAFLFIVGVVPQFIDARASFSIGEQFLVLTAIDVVLGIVWWTILALMVNYFSQKFATPSFRAKIEIFAGIIILCLALGLLARIIYTLIFS</sequence>
<gene>
    <name evidence="7" type="ORF">CJP74_07305</name>
</gene>
<keyword evidence="2" id="KW-1003">Cell membrane</keyword>
<evidence type="ECO:0000256" key="5">
    <source>
        <dbReference type="ARBA" id="ARBA00023136"/>
    </source>
</evidence>
<accession>A0A3A1XZJ0</accession>
<dbReference type="GO" id="GO:0005886">
    <property type="term" value="C:plasma membrane"/>
    <property type="evidence" value="ECO:0007669"/>
    <property type="project" value="UniProtKB-SubCell"/>
</dbReference>
<evidence type="ECO:0008006" key="9">
    <source>
        <dbReference type="Google" id="ProtNLM"/>
    </source>
</evidence>
<keyword evidence="3 6" id="KW-0812">Transmembrane</keyword>
<dbReference type="Proteomes" id="UP000266258">
    <property type="component" value="Unassembled WGS sequence"/>
</dbReference>
<evidence type="ECO:0000256" key="2">
    <source>
        <dbReference type="ARBA" id="ARBA00022475"/>
    </source>
</evidence>
<feature type="transmembrane region" description="Helical" evidence="6">
    <location>
        <begin position="133"/>
        <end position="154"/>
    </location>
</feature>
<evidence type="ECO:0000256" key="3">
    <source>
        <dbReference type="ARBA" id="ARBA00022692"/>
    </source>
</evidence>
<reference evidence="7 8" key="1">
    <citation type="submission" date="2017-08" db="EMBL/GenBank/DDBJ databases">
        <title>Reclassification of Bisgaard taxon 37 and 44.</title>
        <authorList>
            <person name="Christensen H."/>
        </authorList>
    </citation>
    <scope>NUCLEOTIDE SEQUENCE [LARGE SCALE GENOMIC DNA]</scope>
    <source>
        <strain evidence="7 8">B96_4</strain>
    </source>
</reference>
<keyword evidence="5 6" id="KW-0472">Membrane</keyword>
<dbReference type="EMBL" id="NRJH01000068">
    <property type="protein sequence ID" value="RIY31442.1"/>
    <property type="molecule type" value="Genomic_DNA"/>
</dbReference>
<dbReference type="Pfam" id="PF01810">
    <property type="entry name" value="LysE"/>
    <property type="match status" value="1"/>
</dbReference>
<dbReference type="InterPro" id="IPR001123">
    <property type="entry name" value="LeuE-type"/>
</dbReference>
<dbReference type="AlphaFoldDB" id="A0A3A1XZJ0"/>
<dbReference type="OrthoDB" id="581870at2"/>
<protein>
    <recommendedName>
        <fullName evidence="9">Threonine/homoserine/homoserine lactone efflux protein</fullName>
    </recommendedName>
</protein>
<evidence type="ECO:0000313" key="7">
    <source>
        <dbReference type="EMBL" id="RIY31442.1"/>
    </source>
</evidence>
<proteinExistence type="predicted"/>
<feature type="transmembrane region" description="Helical" evidence="6">
    <location>
        <begin position="76"/>
        <end position="94"/>
    </location>
</feature>
<dbReference type="PANTHER" id="PTHR30086:SF20">
    <property type="entry name" value="ARGININE EXPORTER PROTEIN ARGO-RELATED"/>
    <property type="match status" value="1"/>
</dbReference>
<evidence type="ECO:0000256" key="4">
    <source>
        <dbReference type="ARBA" id="ARBA00022989"/>
    </source>
</evidence>
<feature type="transmembrane region" description="Helical" evidence="6">
    <location>
        <begin position="6"/>
        <end position="27"/>
    </location>
</feature>
<organism evidence="7 8">
    <name type="scientific">Psittacicella melopsittaci</name>
    <dbReference type="NCBI Taxonomy" id="2028576"/>
    <lineage>
        <taxon>Bacteria</taxon>
        <taxon>Pseudomonadati</taxon>
        <taxon>Pseudomonadota</taxon>
        <taxon>Gammaproteobacteria</taxon>
        <taxon>Pasteurellales</taxon>
        <taxon>Psittacicellaceae</taxon>
        <taxon>Psittacicella</taxon>
    </lineage>
</organism>
<comment type="caution">
    <text evidence="7">The sequence shown here is derived from an EMBL/GenBank/DDBJ whole genome shotgun (WGS) entry which is preliminary data.</text>
</comment>
<dbReference type="RefSeq" id="WP_119497791.1">
    <property type="nucleotide sequence ID" value="NZ_NRJH01000068.1"/>
</dbReference>
<evidence type="ECO:0000256" key="1">
    <source>
        <dbReference type="ARBA" id="ARBA00004651"/>
    </source>
</evidence>